<evidence type="ECO:0000256" key="1">
    <source>
        <dbReference type="SAM" id="MobiDB-lite"/>
    </source>
</evidence>
<gene>
    <name evidence="2" type="ORF">HGA02_03300</name>
</gene>
<comment type="caution">
    <text evidence="2">The sequence shown here is derived from an EMBL/GenBank/DDBJ whole genome shotgun (WGS) entry which is preliminary data.</text>
</comment>
<protein>
    <submittedName>
        <fullName evidence="2">Uncharacterized protein</fullName>
    </submittedName>
</protein>
<proteinExistence type="predicted"/>
<evidence type="ECO:0000313" key="2">
    <source>
        <dbReference type="EMBL" id="NKY38580.1"/>
    </source>
</evidence>
<feature type="non-terminal residue" evidence="2">
    <location>
        <position position="190"/>
    </location>
</feature>
<evidence type="ECO:0000313" key="3">
    <source>
        <dbReference type="Proteomes" id="UP000777774"/>
    </source>
</evidence>
<reference evidence="2 3" key="1">
    <citation type="submission" date="2020-04" db="EMBL/GenBank/DDBJ databases">
        <title>MicrobeNet Type strains.</title>
        <authorList>
            <person name="Nicholson A.C."/>
        </authorList>
    </citation>
    <scope>NUCLEOTIDE SEQUENCE [LARGE SCALE GENOMIC DNA]</scope>
    <source>
        <strain evidence="2 3">ATCC BAA-787</strain>
    </source>
</reference>
<keyword evidence="3" id="KW-1185">Reference proteome</keyword>
<name>A0ABX1JXV3_9CELL</name>
<accession>A0ABX1JXV3</accession>
<sequence length="190" mass="19401">MLPTQIRTATVRLGPFLDDLGSPWTGRVTVRSSTARVWDASGATVHPRPAVVALDEHGGATLRLPTTDQPGFSDGAGRPVTGWSYTVTLELDGVPPVRHTFRLPGDVGDDVHVALPVAAAEGTTAVPPLDGTMAAPPLDGTMAAPPLDGTMAAPPLVEAMAAPPLVEAMAAPPPDEATDAPPEETPATTA</sequence>
<dbReference type="EMBL" id="JAAXOY010000039">
    <property type="protein sequence ID" value="NKY38580.1"/>
    <property type="molecule type" value="Genomic_DNA"/>
</dbReference>
<dbReference type="Proteomes" id="UP000777774">
    <property type="component" value="Unassembled WGS sequence"/>
</dbReference>
<feature type="region of interest" description="Disordered" evidence="1">
    <location>
        <begin position="168"/>
        <end position="190"/>
    </location>
</feature>
<organism evidence="2 3">
    <name type="scientific">Cellulomonas septica</name>
    <dbReference type="NCBI Taxonomy" id="285080"/>
    <lineage>
        <taxon>Bacteria</taxon>
        <taxon>Bacillati</taxon>
        <taxon>Actinomycetota</taxon>
        <taxon>Actinomycetes</taxon>
        <taxon>Micrococcales</taxon>
        <taxon>Cellulomonadaceae</taxon>
        <taxon>Cellulomonas</taxon>
    </lineage>
</organism>